<dbReference type="OrthoDB" id="9765258at2"/>
<sequence>MPPQPVPDPLAALSDRCVQCGLCLPACPTYARERLETESPRGRIALLRAWALEAAAPTPAGEAHLDHCLGCRRCEAVCPAGVHYGELLVEGRRRQRKRRGAAWRQRALEALAARPRLLDALLRLYRSLHPLLPGPLRPLPRPPGAAPAPSPSTAAAAIAVFRGCVGGVFEAPVRDAFVRLSAAAGLEVVEPRGQTCCGALHAHAGAAERAARLAAANRAALAAFPVVATIASGCHAHVAAARGPAATRDALELLAEHAERLRFRPARVRIALHLPCTQRSVVRSDAALRRLLAQVPALEVVELDAGYGCCGAAGSHMLLDPRRAAAFRAPLVAAIRQSGASCVLSANIGCRLHLAPACPVPVRHPLEALADWLAS</sequence>
<evidence type="ECO:0000313" key="8">
    <source>
        <dbReference type="EMBL" id="GHE41026.1"/>
    </source>
</evidence>
<dbReference type="EC" id="1.1.99.14" evidence="6"/>
<dbReference type="PROSITE" id="PS00198">
    <property type="entry name" value="4FE4S_FER_1"/>
    <property type="match status" value="2"/>
</dbReference>
<dbReference type="InterPro" id="IPR009051">
    <property type="entry name" value="Helical_ferredxn"/>
</dbReference>
<reference evidence="8" key="1">
    <citation type="journal article" date="2014" name="Int. J. Syst. Evol. Microbiol.">
        <title>Complete genome sequence of Corynebacterium casei LMG S-19264T (=DSM 44701T), isolated from a smear-ripened cheese.</title>
        <authorList>
            <consortium name="US DOE Joint Genome Institute (JGI-PGF)"/>
            <person name="Walter F."/>
            <person name="Albersmeier A."/>
            <person name="Kalinowski J."/>
            <person name="Ruckert C."/>
        </authorList>
    </citation>
    <scope>NUCLEOTIDE SEQUENCE</scope>
    <source>
        <strain evidence="8">KCTC 32020</strain>
    </source>
</reference>
<evidence type="ECO:0000256" key="1">
    <source>
        <dbReference type="ARBA" id="ARBA00022485"/>
    </source>
</evidence>
<reference evidence="8" key="2">
    <citation type="submission" date="2020-09" db="EMBL/GenBank/DDBJ databases">
        <authorList>
            <person name="Sun Q."/>
            <person name="Kim S."/>
        </authorList>
    </citation>
    <scope>NUCLEOTIDE SEQUENCE</scope>
    <source>
        <strain evidence="8">KCTC 32020</strain>
    </source>
</reference>
<accession>A0A919DEK9</accession>
<dbReference type="AlphaFoldDB" id="A0A919DEK9"/>
<keyword evidence="1 6" id="KW-0004">4Fe-4S</keyword>
<keyword evidence="6" id="KW-0249">Electron transport</keyword>
<evidence type="ECO:0000256" key="3">
    <source>
        <dbReference type="ARBA" id="ARBA00022737"/>
    </source>
</evidence>
<keyword evidence="3" id="KW-0677">Repeat</keyword>
<comment type="cofactor">
    <cofactor evidence="6">
        <name>[4Fe-4S] cluster</name>
        <dbReference type="ChEBI" id="CHEBI:49883"/>
    </cofactor>
    <text evidence="6">Binds 2 [4Fe-4S] clusters.</text>
</comment>
<dbReference type="InterPro" id="IPR017900">
    <property type="entry name" value="4Fe4S_Fe_S_CS"/>
</dbReference>
<evidence type="ECO:0000259" key="7">
    <source>
        <dbReference type="PROSITE" id="PS51379"/>
    </source>
</evidence>
<dbReference type="Gene3D" id="1.10.1060.10">
    <property type="entry name" value="Alpha-helical ferredoxin"/>
    <property type="match status" value="1"/>
</dbReference>
<organism evidence="8 9">
    <name type="scientific">Vulcaniibacterium thermophilum</name>
    <dbReference type="NCBI Taxonomy" id="1169913"/>
    <lineage>
        <taxon>Bacteria</taxon>
        <taxon>Pseudomonadati</taxon>
        <taxon>Pseudomonadota</taxon>
        <taxon>Gammaproteobacteria</taxon>
        <taxon>Lysobacterales</taxon>
        <taxon>Lysobacteraceae</taxon>
        <taxon>Vulcaniibacterium</taxon>
    </lineage>
</organism>
<keyword evidence="6" id="KW-0813">Transport</keyword>
<protein>
    <recommendedName>
        <fullName evidence="6">Glycolate oxidase iron-sulfur subunit</fullName>
        <ecNumber evidence="6">1.1.99.14</ecNumber>
    </recommendedName>
</protein>
<feature type="domain" description="4Fe-4S ferredoxin-type" evidence="7">
    <location>
        <begin position="8"/>
        <end position="38"/>
    </location>
</feature>
<dbReference type="Pfam" id="PF02754">
    <property type="entry name" value="CCG"/>
    <property type="match status" value="2"/>
</dbReference>
<dbReference type="Proteomes" id="UP000636453">
    <property type="component" value="Unassembled WGS sequence"/>
</dbReference>
<evidence type="ECO:0000256" key="6">
    <source>
        <dbReference type="PIRNR" id="PIRNR000139"/>
    </source>
</evidence>
<dbReference type="InterPro" id="IPR017896">
    <property type="entry name" value="4Fe4S_Fe-S-bd"/>
</dbReference>
<keyword evidence="9" id="KW-1185">Reference proteome</keyword>
<keyword evidence="2 6" id="KW-0479">Metal-binding</keyword>
<evidence type="ECO:0000256" key="4">
    <source>
        <dbReference type="ARBA" id="ARBA00023004"/>
    </source>
</evidence>
<comment type="catalytic activity">
    <reaction evidence="6">
        <text>glycolate + A = glyoxylate + AH2</text>
        <dbReference type="Rhea" id="RHEA:21264"/>
        <dbReference type="ChEBI" id="CHEBI:13193"/>
        <dbReference type="ChEBI" id="CHEBI:17499"/>
        <dbReference type="ChEBI" id="CHEBI:29805"/>
        <dbReference type="ChEBI" id="CHEBI:36655"/>
        <dbReference type="EC" id="1.1.99.14"/>
    </reaction>
</comment>
<dbReference type="GO" id="GO:0051539">
    <property type="term" value="F:4 iron, 4 sulfur cluster binding"/>
    <property type="evidence" value="ECO:0007669"/>
    <property type="project" value="UniProtKB-UniRule"/>
</dbReference>
<dbReference type="EMBL" id="BNCF01000015">
    <property type="protein sequence ID" value="GHE41026.1"/>
    <property type="molecule type" value="Genomic_DNA"/>
</dbReference>
<comment type="catalytic activity">
    <reaction evidence="6">
        <text>(R)-lactate + A = pyruvate + AH2</text>
        <dbReference type="Rhea" id="RHEA:15089"/>
        <dbReference type="ChEBI" id="CHEBI:13193"/>
        <dbReference type="ChEBI" id="CHEBI:15361"/>
        <dbReference type="ChEBI" id="CHEBI:16004"/>
        <dbReference type="ChEBI" id="CHEBI:17499"/>
    </reaction>
</comment>
<keyword evidence="5 6" id="KW-0411">Iron-sulfur</keyword>
<dbReference type="InterPro" id="IPR012257">
    <property type="entry name" value="Glc_ox_4Fe-4S"/>
</dbReference>
<evidence type="ECO:0000256" key="5">
    <source>
        <dbReference type="ARBA" id="ARBA00023014"/>
    </source>
</evidence>
<dbReference type="Pfam" id="PF13183">
    <property type="entry name" value="Fer4_8"/>
    <property type="match status" value="1"/>
</dbReference>
<dbReference type="InterPro" id="IPR004017">
    <property type="entry name" value="Cys_rich_dom"/>
</dbReference>
<dbReference type="PANTHER" id="PTHR32479">
    <property type="entry name" value="GLYCOLATE OXIDASE IRON-SULFUR SUBUNIT"/>
    <property type="match status" value="1"/>
</dbReference>
<keyword evidence="4 6" id="KW-0408">Iron</keyword>
<dbReference type="PIRSF" id="PIRSF000139">
    <property type="entry name" value="Glc_ox_4Fe-4S"/>
    <property type="match status" value="1"/>
</dbReference>
<dbReference type="PANTHER" id="PTHR32479:SF17">
    <property type="entry name" value="GLYCOLATE OXIDASE IRON-SULFUR SUBUNIT"/>
    <property type="match status" value="1"/>
</dbReference>
<dbReference type="GO" id="GO:0019154">
    <property type="term" value="F:glycolate dehydrogenase activity"/>
    <property type="evidence" value="ECO:0007669"/>
    <property type="project" value="UniProtKB-EC"/>
</dbReference>
<feature type="domain" description="4Fe-4S ferredoxin-type" evidence="7">
    <location>
        <begin position="59"/>
        <end position="88"/>
    </location>
</feature>
<evidence type="ECO:0000256" key="2">
    <source>
        <dbReference type="ARBA" id="ARBA00022723"/>
    </source>
</evidence>
<dbReference type="SUPFAM" id="SSF54862">
    <property type="entry name" value="4Fe-4S ferredoxins"/>
    <property type="match status" value="1"/>
</dbReference>
<gene>
    <name evidence="8" type="ORF">GCM10007167_23690</name>
</gene>
<name>A0A919DEK9_9GAMM</name>
<dbReference type="RefSeq" id="WP_146473620.1">
    <property type="nucleotide sequence ID" value="NZ_BNCF01000015.1"/>
</dbReference>
<dbReference type="GO" id="GO:0046872">
    <property type="term" value="F:metal ion binding"/>
    <property type="evidence" value="ECO:0007669"/>
    <property type="project" value="UniProtKB-UniRule"/>
</dbReference>
<comment type="function">
    <text evidence="6">Component of a complex that catalyzes the oxidation of glycolate to glyoxylate.</text>
</comment>
<comment type="caution">
    <text evidence="8">The sequence shown here is derived from an EMBL/GenBank/DDBJ whole genome shotgun (WGS) entry which is preliminary data.</text>
</comment>
<dbReference type="PROSITE" id="PS51379">
    <property type="entry name" value="4FE4S_FER_2"/>
    <property type="match status" value="2"/>
</dbReference>
<evidence type="ECO:0000313" key="9">
    <source>
        <dbReference type="Proteomes" id="UP000636453"/>
    </source>
</evidence>
<proteinExistence type="predicted"/>